<proteinExistence type="inferred from homology"/>
<reference evidence="8" key="1">
    <citation type="submission" date="2024-07" db="EMBL/GenBank/DDBJ databases">
        <title>Two chromosome-level genome assemblies of Korean endemic species Abeliophyllum distichum and Forsythia ovata (Oleaceae).</title>
        <authorList>
            <person name="Jang H."/>
        </authorList>
    </citation>
    <scope>NUCLEOTIDE SEQUENCE [LARGE SCALE GENOMIC DNA]</scope>
</reference>
<dbReference type="SMART" id="SM00360">
    <property type="entry name" value="RRM"/>
    <property type="match status" value="1"/>
</dbReference>
<keyword evidence="3 4" id="KW-0694">RNA-binding</keyword>
<evidence type="ECO:0000256" key="2">
    <source>
        <dbReference type="ARBA" id="ARBA00022737"/>
    </source>
</evidence>
<feature type="domain" description="PABC" evidence="6">
    <location>
        <begin position="263"/>
        <end position="343"/>
    </location>
</feature>
<keyword evidence="8" id="KW-1185">Reference proteome</keyword>
<dbReference type="InterPro" id="IPR002004">
    <property type="entry name" value="PABP_HYD_C"/>
</dbReference>
<evidence type="ECO:0000256" key="3">
    <source>
        <dbReference type="ARBA" id="ARBA00022884"/>
    </source>
</evidence>
<name>A0ABD1Q4W5_9LAMI</name>
<dbReference type="PROSITE" id="PS51309">
    <property type="entry name" value="PABC"/>
    <property type="match status" value="1"/>
</dbReference>
<dbReference type="EMBL" id="JBFOLK010000012">
    <property type="protein sequence ID" value="KAL2471230.1"/>
    <property type="molecule type" value="Genomic_DNA"/>
</dbReference>
<organism evidence="7 8">
    <name type="scientific">Abeliophyllum distichum</name>
    <dbReference type="NCBI Taxonomy" id="126358"/>
    <lineage>
        <taxon>Eukaryota</taxon>
        <taxon>Viridiplantae</taxon>
        <taxon>Streptophyta</taxon>
        <taxon>Embryophyta</taxon>
        <taxon>Tracheophyta</taxon>
        <taxon>Spermatophyta</taxon>
        <taxon>Magnoliopsida</taxon>
        <taxon>eudicotyledons</taxon>
        <taxon>Gunneridae</taxon>
        <taxon>Pentapetalae</taxon>
        <taxon>asterids</taxon>
        <taxon>lamiids</taxon>
        <taxon>Lamiales</taxon>
        <taxon>Oleaceae</taxon>
        <taxon>Forsythieae</taxon>
        <taxon>Abeliophyllum</taxon>
    </lineage>
</organism>
<comment type="caution">
    <text evidence="7">The sequence shown here is derived from an EMBL/GenBank/DDBJ whole genome shotgun (WGS) entry which is preliminary data.</text>
</comment>
<protein>
    <submittedName>
        <fullName evidence="7">Polyadenylate-binding protein 8</fullName>
    </submittedName>
</protein>
<dbReference type="SUPFAM" id="SSF63570">
    <property type="entry name" value="PABC (PABP) domain"/>
    <property type="match status" value="1"/>
</dbReference>
<dbReference type="InterPro" id="IPR036053">
    <property type="entry name" value="PABP-dom"/>
</dbReference>
<sequence length="422" mass="46349">MRDADRKSKCFGFVNFENADDTAQAVEALNGQKFGDEECIADDKLKELFSEFGTIMSCKVMQDPSGVGRGFVAFTTLEEASRALSEMNGKIVINKLLNVALAQKKEERRARLQAQFSQLRPVAMPPSIAPRMPIYPLGAPSIGQQLFYGQALPGLIPLAGFGYQQQLVPGMRPGGDPTPHFFVPPVHQGQCTGRRGPGPLQQAQQPMPLMPQQMLPRGRMYRYPPSRNLQEVPMPGIVGGMLSAPYDVGGILLRDVDIPQPMPITALASALTNATPEQQRTMLGENLYPLVDQLENEHATEVTGVHLEMDQAENSKCDSVGNKGFPGFWSICQVKTGQVEYGQKSYGGKKNGNHCHRISGILDNFSMNFLQFFGNTGNSSLGFLILYELGMHFMLNITYSSFEFHCFMNLANVTGLLGTSLC</sequence>
<gene>
    <name evidence="7" type="ORF">Adt_39366</name>
</gene>
<dbReference type="InterPro" id="IPR012677">
    <property type="entry name" value="Nucleotide-bd_a/b_plait_sf"/>
</dbReference>
<dbReference type="PANTHER" id="PTHR24012">
    <property type="entry name" value="RNA BINDING PROTEIN"/>
    <property type="match status" value="1"/>
</dbReference>
<dbReference type="InterPro" id="IPR000504">
    <property type="entry name" value="RRM_dom"/>
</dbReference>
<dbReference type="Pfam" id="PF00076">
    <property type="entry name" value="RRM_1"/>
    <property type="match status" value="2"/>
</dbReference>
<feature type="domain" description="RRM" evidence="5">
    <location>
        <begin position="22"/>
        <end position="104"/>
    </location>
</feature>
<dbReference type="SUPFAM" id="SSF54928">
    <property type="entry name" value="RNA-binding domain, RBD"/>
    <property type="match status" value="2"/>
</dbReference>
<comment type="similarity">
    <text evidence="1">Belongs to the polyadenylate-binding protein type-1 family.</text>
</comment>
<dbReference type="GO" id="GO:0003723">
    <property type="term" value="F:RNA binding"/>
    <property type="evidence" value="ECO:0007669"/>
    <property type="project" value="UniProtKB-UniRule"/>
</dbReference>
<dbReference type="Gene3D" id="3.30.70.330">
    <property type="match status" value="2"/>
</dbReference>
<dbReference type="SMART" id="SM00517">
    <property type="entry name" value="PolyA"/>
    <property type="match status" value="1"/>
</dbReference>
<evidence type="ECO:0000313" key="7">
    <source>
        <dbReference type="EMBL" id="KAL2471230.1"/>
    </source>
</evidence>
<dbReference type="AlphaFoldDB" id="A0ABD1Q4W5"/>
<evidence type="ECO:0000256" key="1">
    <source>
        <dbReference type="ARBA" id="ARBA00008557"/>
    </source>
</evidence>
<evidence type="ECO:0000259" key="6">
    <source>
        <dbReference type="PROSITE" id="PS51309"/>
    </source>
</evidence>
<dbReference type="Gene3D" id="1.10.1900.10">
    <property type="entry name" value="c-terminal domain of poly(a) binding protein"/>
    <property type="match status" value="1"/>
</dbReference>
<dbReference type="InterPro" id="IPR035979">
    <property type="entry name" value="RBD_domain_sf"/>
</dbReference>
<evidence type="ECO:0000259" key="5">
    <source>
        <dbReference type="PROSITE" id="PS50102"/>
    </source>
</evidence>
<dbReference type="PROSITE" id="PS50102">
    <property type="entry name" value="RRM"/>
    <property type="match status" value="1"/>
</dbReference>
<dbReference type="Pfam" id="PF00658">
    <property type="entry name" value="MLLE"/>
    <property type="match status" value="1"/>
</dbReference>
<keyword evidence="2" id="KW-0677">Repeat</keyword>
<evidence type="ECO:0000256" key="4">
    <source>
        <dbReference type="PROSITE-ProRule" id="PRU00176"/>
    </source>
</evidence>
<evidence type="ECO:0000313" key="8">
    <source>
        <dbReference type="Proteomes" id="UP001604336"/>
    </source>
</evidence>
<accession>A0ABD1Q4W5</accession>
<dbReference type="Proteomes" id="UP001604336">
    <property type="component" value="Unassembled WGS sequence"/>
</dbReference>